<gene>
    <name evidence="2" type="ORF">OG814_11740</name>
</gene>
<reference evidence="2 3" key="1">
    <citation type="submission" date="2022-10" db="EMBL/GenBank/DDBJ databases">
        <title>The complete genomes of actinobacterial strains from the NBC collection.</title>
        <authorList>
            <person name="Joergensen T.S."/>
            <person name="Alvarez Arevalo M."/>
            <person name="Sterndorff E.B."/>
            <person name="Faurdal D."/>
            <person name="Vuksanovic O."/>
            <person name="Mourched A.-S."/>
            <person name="Charusanti P."/>
            <person name="Shaw S."/>
            <person name="Blin K."/>
            <person name="Weber T."/>
        </authorList>
    </citation>
    <scope>NUCLEOTIDE SEQUENCE [LARGE SCALE GENOMIC DNA]</scope>
    <source>
        <strain evidence="2 3">NBC_00123</strain>
    </source>
</reference>
<organism evidence="2 3">
    <name type="scientific">Streptomyces zaomyceticus</name>
    <dbReference type="NCBI Taxonomy" id="68286"/>
    <lineage>
        <taxon>Bacteria</taxon>
        <taxon>Bacillati</taxon>
        <taxon>Actinomycetota</taxon>
        <taxon>Actinomycetes</taxon>
        <taxon>Kitasatosporales</taxon>
        <taxon>Streptomycetaceae</taxon>
        <taxon>Streptomyces</taxon>
    </lineage>
</organism>
<feature type="coiled-coil region" evidence="1">
    <location>
        <begin position="71"/>
        <end position="98"/>
    </location>
</feature>
<evidence type="ECO:0000313" key="3">
    <source>
        <dbReference type="Proteomes" id="UP001622594"/>
    </source>
</evidence>
<dbReference type="EMBL" id="CP108188">
    <property type="protein sequence ID" value="WTR69895.1"/>
    <property type="molecule type" value="Genomic_DNA"/>
</dbReference>
<proteinExistence type="predicted"/>
<dbReference type="RefSeq" id="WP_406334322.1">
    <property type="nucleotide sequence ID" value="NZ_CP108188.1"/>
</dbReference>
<keyword evidence="1" id="KW-0175">Coiled coil</keyword>
<feature type="coiled-coil region" evidence="1">
    <location>
        <begin position="128"/>
        <end position="155"/>
    </location>
</feature>
<evidence type="ECO:0008006" key="4">
    <source>
        <dbReference type="Google" id="ProtNLM"/>
    </source>
</evidence>
<protein>
    <recommendedName>
        <fullName evidence="4">PspA/IM30 family protein</fullName>
    </recommendedName>
</protein>
<keyword evidence="3" id="KW-1185">Reference proteome</keyword>
<evidence type="ECO:0000256" key="1">
    <source>
        <dbReference type="SAM" id="Coils"/>
    </source>
</evidence>
<evidence type="ECO:0000313" key="2">
    <source>
        <dbReference type="EMBL" id="WTR69895.1"/>
    </source>
</evidence>
<name>A0ABZ1LAM7_9ACTN</name>
<dbReference type="Proteomes" id="UP001622594">
    <property type="component" value="Chromosome"/>
</dbReference>
<accession>A0ABZ1LAM7</accession>
<sequence>MTPRQRAPKGRDRDRDDRRAVLDVLLARAQRGALSATEAALLAQHVREEQRLADETRQAMAGTTQALERHRAAAADAIVEAEQRAERAAEELRGYQAAETYRQALADTFEGRLDALRQQTADGLLTGFENLMKRATTAEEQLAAARSQLHDVKARRDDARAGRQDAERALARVRDARTLGAALAVVAQFDGLSPEAARAHGRILDQADAVEARLAEQQRARDIALATAKAHAREASATLQRTIDHHRDRAKFAERHLAAVRAALPTEPRPRLGIPNDLAYANGRHDLADDIRQTLDHPPKEHPAV</sequence>